<proteinExistence type="predicted"/>
<reference evidence="3" key="1">
    <citation type="submission" date="2021-02" db="EMBL/GenBank/DDBJ databases">
        <authorList>
            <person name="Nowell W R."/>
        </authorList>
    </citation>
    <scope>NUCLEOTIDE SEQUENCE</scope>
</reference>
<name>A0A814V8U8_9BILA</name>
<evidence type="ECO:0000313" key="3">
    <source>
        <dbReference type="EMBL" id="CAF1184746.1"/>
    </source>
</evidence>
<feature type="chain" id="PRO_5032714920" description="DUF6970 domain-containing protein" evidence="1">
    <location>
        <begin position="21"/>
        <end position="114"/>
    </location>
</feature>
<dbReference type="AlphaFoldDB" id="A0A814V8U8"/>
<dbReference type="Pfam" id="PF22311">
    <property type="entry name" value="DUF6970"/>
    <property type="match status" value="1"/>
</dbReference>
<evidence type="ECO:0000313" key="4">
    <source>
        <dbReference type="Proteomes" id="UP000663855"/>
    </source>
</evidence>
<dbReference type="Proteomes" id="UP000663855">
    <property type="component" value="Unassembled WGS sequence"/>
</dbReference>
<evidence type="ECO:0000256" key="1">
    <source>
        <dbReference type="SAM" id="SignalP"/>
    </source>
</evidence>
<sequence>MKVFILSIVLLIAIVSLVQGAVPACIQEKIDSIVTGPVWNPPATITKYSYGDKTTYLFSSNCCDQFNSLYDESCNHICAPSGGFTGRGDGRCVNFQRDATFLGKVWVDTRSRGK</sequence>
<accession>A0A814V8U8</accession>
<feature type="signal peptide" evidence="1">
    <location>
        <begin position="1"/>
        <end position="20"/>
    </location>
</feature>
<keyword evidence="1" id="KW-0732">Signal</keyword>
<dbReference type="EMBL" id="CAJNOV010004718">
    <property type="protein sequence ID" value="CAF1184746.1"/>
    <property type="molecule type" value="Genomic_DNA"/>
</dbReference>
<dbReference type="InterPro" id="IPR054243">
    <property type="entry name" value="DUF6970"/>
</dbReference>
<protein>
    <recommendedName>
        <fullName evidence="2">DUF6970 domain-containing protein</fullName>
    </recommendedName>
</protein>
<organism evidence="3 4">
    <name type="scientific">Rotaria magnacalcarata</name>
    <dbReference type="NCBI Taxonomy" id="392030"/>
    <lineage>
        <taxon>Eukaryota</taxon>
        <taxon>Metazoa</taxon>
        <taxon>Spiralia</taxon>
        <taxon>Gnathifera</taxon>
        <taxon>Rotifera</taxon>
        <taxon>Eurotatoria</taxon>
        <taxon>Bdelloidea</taxon>
        <taxon>Philodinida</taxon>
        <taxon>Philodinidae</taxon>
        <taxon>Rotaria</taxon>
    </lineage>
</organism>
<feature type="domain" description="DUF6970" evidence="2">
    <location>
        <begin position="34"/>
        <end position="108"/>
    </location>
</feature>
<comment type="caution">
    <text evidence="3">The sequence shown here is derived from an EMBL/GenBank/DDBJ whole genome shotgun (WGS) entry which is preliminary data.</text>
</comment>
<gene>
    <name evidence="3" type="ORF">CJN711_LOCUS11193</name>
</gene>
<evidence type="ECO:0000259" key="2">
    <source>
        <dbReference type="Pfam" id="PF22311"/>
    </source>
</evidence>